<evidence type="ECO:0000259" key="1">
    <source>
        <dbReference type="PROSITE" id="PS51186"/>
    </source>
</evidence>
<gene>
    <name evidence="2" type="ORF">B0B51_23330</name>
</gene>
<dbReference type="InterPro" id="IPR016181">
    <property type="entry name" value="Acyl_CoA_acyltransferase"/>
</dbReference>
<name>A0A1U9VR15_9RALS</name>
<dbReference type="AlphaFoldDB" id="A0A1U9VR15"/>
<protein>
    <recommendedName>
        <fullName evidence="1">N-acetyltransferase domain-containing protein</fullName>
    </recommendedName>
</protein>
<reference evidence="2 3" key="1">
    <citation type="submission" date="2017-02" db="EMBL/GenBank/DDBJ databases">
        <title>Blood Disease Bacterium A2-HR MARDI.</title>
        <authorList>
            <person name="Badrun R."/>
            <person name="Abu Bakar N."/>
            <person name="Laboh R."/>
        </authorList>
    </citation>
    <scope>NUCLEOTIDE SEQUENCE [LARGE SCALE GENOMIC DNA]</scope>
    <source>
        <strain evidence="2 3">A2-HR MARDI</strain>
        <plasmid evidence="3">Plasmid</plasmid>
    </source>
</reference>
<dbReference type="Proteomes" id="UP000189628">
    <property type="component" value="Plasmid unnamed"/>
</dbReference>
<feature type="domain" description="N-acetyltransferase" evidence="1">
    <location>
        <begin position="1"/>
        <end position="151"/>
    </location>
</feature>
<dbReference type="GO" id="GO:0016747">
    <property type="term" value="F:acyltransferase activity, transferring groups other than amino-acyl groups"/>
    <property type="evidence" value="ECO:0007669"/>
    <property type="project" value="InterPro"/>
</dbReference>
<dbReference type="PROSITE" id="PS51186">
    <property type="entry name" value="GNAT"/>
    <property type="match status" value="1"/>
</dbReference>
<proteinExistence type="predicted"/>
<organism evidence="2 3">
    <name type="scientific">blood disease bacterium A2-HR MARDI</name>
    <dbReference type="NCBI Taxonomy" id="1944648"/>
    <lineage>
        <taxon>Bacteria</taxon>
        <taxon>Pseudomonadati</taxon>
        <taxon>Pseudomonadota</taxon>
        <taxon>Betaproteobacteria</taxon>
        <taxon>Burkholderiales</taxon>
        <taxon>Burkholderiaceae</taxon>
        <taxon>Ralstonia</taxon>
        <taxon>Ralstonia solanacearum species complex</taxon>
    </lineage>
</organism>
<keyword evidence="2" id="KW-0614">Plasmid</keyword>
<dbReference type="RefSeq" id="WP_078223817.1">
    <property type="nucleotide sequence ID" value="NZ_CP019912.1"/>
</dbReference>
<accession>A0A1U9VR15</accession>
<dbReference type="EMBL" id="CP019912">
    <property type="protein sequence ID" value="AQW32713.1"/>
    <property type="molecule type" value="Genomic_DNA"/>
</dbReference>
<dbReference type="SUPFAM" id="SSF55729">
    <property type="entry name" value="Acyl-CoA N-acyltransferases (Nat)"/>
    <property type="match status" value="1"/>
</dbReference>
<evidence type="ECO:0000313" key="2">
    <source>
        <dbReference type="EMBL" id="AQW32713.1"/>
    </source>
</evidence>
<dbReference type="Gene3D" id="3.40.630.30">
    <property type="match status" value="1"/>
</dbReference>
<evidence type="ECO:0000313" key="3">
    <source>
        <dbReference type="Proteomes" id="UP000189628"/>
    </source>
</evidence>
<dbReference type="Pfam" id="PF00583">
    <property type="entry name" value="Acetyltransf_1"/>
    <property type="match status" value="1"/>
</dbReference>
<sequence length="151" mass="16438">MSIRIATAEDVPRIVELGAEMHAESPRWSRIPFNPVRAAGTMGDVITSPDGVAFLYERDGVVVGGIAGTLQPHWACDASLAHETAFFVDREHRGGMAATRLICALVAWGRIKGAAWLHAGTSTGLDPEMVAQLYERLGFVRCTIGLEYHYE</sequence>
<dbReference type="InterPro" id="IPR000182">
    <property type="entry name" value="GNAT_dom"/>
</dbReference>
<geneLocation type="plasmid" evidence="2">
    <name>unnamed</name>
</geneLocation>